<dbReference type="InterPro" id="IPR038713">
    <property type="entry name" value="Terminase_Gp1_N_sf"/>
</dbReference>
<feature type="region of interest" description="Disordered" evidence="1">
    <location>
        <begin position="125"/>
        <end position="166"/>
    </location>
</feature>
<dbReference type="InterPro" id="IPR005335">
    <property type="entry name" value="Terminase_ssu"/>
</dbReference>
<feature type="compositionally biased region" description="Low complexity" evidence="1">
    <location>
        <begin position="25"/>
        <end position="39"/>
    </location>
</feature>
<evidence type="ECO:0000313" key="3">
    <source>
        <dbReference type="Proteomes" id="UP000186736"/>
    </source>
</evidence>
<dbReference type="RefSeq" id="WP_075804061.1">
    <property type="nucleotide sequence ID" value="NZ_MKZO01000026.1"/>
</dbReference>
<dbReference type="Gene3D" id="1.10.10.1400">
    <property type="entry name" value="Terminase, small subunit, N-terminal DNA-binding domain, HTH motif"/>
    <property type="match status" value="1"/>
</dbReference>
<reference evidence="2 3" key="1">
    <citation type="submission" date="2016-10" db="EMBL/GenBank/DDBJ databases">
        <title>Genome Sequence of Pseudomonas putida GM4FR.</title>
        <authorList>
            <person name="Poehlein A."/>
            <person name="Wemheuer F."/>
            <person name="Hollensteiner J."/>
            <person name="Wemheuer B."/>
        </authorList>
    </citation>
    <scope>NUCLEOTIDE SEQUENCE [LARGE SCALE GENOMIC DNA]</scope>
    <source>
        <strain evidence="2 3">GM4FR</strain>
    </source>
</reference>
<accession>A0A1Q9R389</accession>
<proteinExistence type="predicted"/>
<feature type="compositionally biased region" description="Basic and acidic residues" evidence="1">
    <location>
        <begin position="1"/>
        <end position="15"/>
    </location>
</feature>
<feature type="compositionally biased region" description="Basic and acidic residues" evidence="1">
    <location>
        <begin position="132"/>
        <end position="151"/>
    </location>
</feature>
<organism evidence="2 3">
    <name type="scientific">Pseudomonas putida</name>
    <name type="common">Arthrobacter siderocapsulatus</name>
    <dbReference type="NCBI Taxonomy" id="303"/>
    <lineage>
        <taxon>Bacteria</taxon>
        <taxon>Pseudomonadati</taxon>
        <taxon>Pseudomonadota</taxon>
        <taxon>Gammaproteobacteria</taxon>
        <taxon>Pseudomonadales</taxon>
        <taxon>Pseudomonadaceae</taxon>
        <taxon>Pseudomonas</taxon>
    </lineage>
</organism>
<evidence type="ECO:0000313" key="2">
    <source>
        <dbReference type="EMBL" id="OLS61880.1"/>
    </source>
</evidence>
<name>A0A1Q9R389_PSEPU</name>
<evidence type="ECO:0000256" key="1">
    <source>
        <dbReference type="SAM" id="MobiDB-lite"/>
    </source>
</evidence>
<gene>
    <name evidence="2" type="ORF">PSEMO_32530</name>
</gene>
<dbReference type="OrthoDB" id="8756642at2"/>
<dbReference type="GO" id="GO:0051276">
    <property type="term" value="P:chromosome organization"/>
    <property type="evidence" value="ECO:0007669"/>
    <property type="project" value="InterPro"/>
</dbReference>
<dbReference type="Proteomes" id="UP000186736">
    <property type="component" value="Unassembled WGS sequence"/>
</dbReference>
<dbReference type="EMBL" id="MKZO01000026">
    <property type="protein sequence ID" value="OLS61880.1"/>
    <property type="molecule type" value="Genomic_DNA"/>
</dbReference>
<comment type="caution">
    <text evidence="2">The sequence shown here is derived from an EMBL/GenBank/DDBJ whole genome shotgun (WGS) entry which is preliminary data.</text>
</comment>
<dbReference type="Pfam" id="PF03592">
    <property type="entry name" value="Terminase_2"/>
    <property type="match status" value="1"/>
</dbReference>
<dbReference type="AlphaFoldDB" id="A0A1Q9R389"/>
<evidence type="ECO:0008006" key="4">
    <source>
        <dbReference type="Google" id="ProtNLM"/>
    </source>
</evidence>
<sequence>MVLTDKQRQFVDAKARGASNKEAAEAAGSKPSTAAAAGSRWANDPKIAAAILARRAELSVNPEPKKRRGKAKAEEIAEDPAGIAEADGEFLTCLPSTNDPLVWLLALMNEPRAKVFDRRNAAQTAVPYVHGKKADAGKKEQKAEAAKEAGKGKYSQSKPPLTVVRG</sequence>
<protein>
    <recommendedName>
        <fullName evidence="4">Terminase small subunit</fullName>
    </recommendedName>
</protein>
<feature type="region of interest" description="Disordered" evidence="1">
    <location>
        <begin position="1"/>
        <end position="40"/>
    </location>
</feature>